<dbReference type="EMBL" id="CATOUU010000260">
    <property type="protein sequence ID" value="CAI9922686.1"/>
    <property type="molecule type" value="Genomic_DNA"/>
</dbReference>
<reference evidence="1" key="1">
    <citation type="submission" date="2023-06" db="EMBL/GenBank/DDBJ databases">
        <authorList>
            <person name="Kurt Z."/>
        </authorList>
    </citation>
    <scope>NUCLEOTIDE SEQUENCE</scope>
</reference>
<evidence type="ECO:0000313" key="1">
    <source>
        <dbReference type="EMBL" id="CAI9922686.1"/>
    </source>
</evidence>
<keyword evidence="3" id="KW-1185">Reference proteome</keyword>
<sequence>MQRKFSTTMCRLSYLTNIEVTQPRQIVESIITASYFYQFYPDFKDPKQQLNSNYSLLHEPPEPELARIASLFQLQLFTPQFQPQSAAIVTYMNNNFNALIPSCDHSIPLHQKAVLGLIYSLFRSKIGEFANIPFKDKLQLFSFMLKDLKTVSVFRSTPVVVPMYVLSSDVVQYYQLIVELLSIISFEQKQHFFFDFKRIRTAKTNVNSLENNMYKQFMVTEQTQRNINVIKEIEERCKSRGIIQPKQPIFKYIHLTQAQINNLMVQKLKQINKIQRTKTELFQKGYYLSIIQQEMTIQLIELKNKIQAIQIK</sequence>
<accession>A0AA86NPM7</accession>
<gene>
    <name evidence="1" type="ORF">HINF_LOCUS10331</name>
    <name evidence="2" type="ORF">HINF_LOCUS47067</name>
</gene>
<evidence type="ECO:0000313" key="2">
    <source>
        <dbReference type="EMBL" id="CAL6056524.1"/>
    </source>
</evidence>
<reference evidence="2 3" key="2">
    <citation type="submission" date="2024-07" db="EMBL/GenBank/DDBJ databases">
        <authorList>
            <person name="Akdeniz Z."/>
        </authorList>
    </citation>
    <scope>NUCLEOTIDE SEQUENCE [LARGE SCALE GENOMIC DNA]</scope>
</reference>
<dbReference type="AlphaFoldDB" id="A0AA86NPM7"/>
<comment type="caution">
    <text evidence="1">The sequence shown here is derived from an EMBL/GenBank/DDBJ whole genome shotgun (WGS) entry which is preliminary data.</text>
</comment>
<name>A0AA86NPM7_9EUKA</name>
<dbReference type="EMBL" id="CAXDID020000210">
    <property type="protein sequence ID" value="CAL6056524.1"/>
    <property type="molecule type" value="Genomic_DNA"/>
</dbReference>
<proteinExistence type="predicted"/>
<organism evidence="1">
    <name type="scientific">Hexamita inflata</name>
    <dbReference type="NCBI Taxonomy" id="28002"/>
    <lineage>
        <taxon>Eukaryota</taxon>
        <taxon>Metamonada</taxon>
        <taxon>Diplomonadida</taxon>
        <taxon>Hexamitidae</taxon>
        <taxon>Hexamitinae</taxon>
        <taxon>Hexamita</taxon>
    </lineage>
</organism>
<protein>
    <submittedName>
        <fullName evidence="2">Hypothetical_protein</fullName>
    </submittedName>
</protein>
<dbReference type="Proteomes" id="UP001642409">
    <property type="component" value="Unassembled WGS sequence"/>
</dbReference>
<evidence type="ECO:0000313" key="3">
    <source>
        <dbReference type="Proteomes" id="UP001642409"/>
    </source>
</evidence>